<reference evidence="1 2" key="1">
    <citation type="submission" date="2020-12" db="EMBL/GenBank/DDBJ databases">
        <title>HMF7856_wgs.fasta genome submission.</title>
        <authorList>
            <person name="Kang H."/>
            <person name="Kim H."/>
            <person name="Joh K."/>
        </authorList>
    </citation>
    <scope>NUCLEOTIDE SEQUENCE [LARGE SCALE GENOMIC DNA]</scope>
    <source>
        <strain evidence="1 2">HMF7856</strain>
    </source>
</reference>
<dbReference type="KEGG" id="mgik:GO620_004650"/>
<evidence type="ECO:0000313" key="1">
    <source>
        <dbReference type="EMBL" id="QQL50753.1"/>
    </source>
</evidence>
<dbReference type="AlphaFoldDB" id="A0A6I4I2I9"/>
<protein>
    <submittedName>
        <fullName evidence="1">Alpha-ketoglutarate-dependent dioxygenase AlkB</fullName>
    </submittedName>
</protein>
<dbReference type="PROSITE" id="PS51471">
    <property type="entry name" value="FE2OG_OXY"/>
    <property type="match status" value="1"/>
</dbReference>
<organism evidence="1 2">
    <name type="scientific">Mucilaginibacter ginkgonis</name>
    <dbReference type="NCBI Taxonomy" id="2682091"/>
    <lineage>
        <taxon>Bacteria</taxon>
        <taxon>Pseudomonadati</taxon>
        <taxon>Bacteroidota</taxon>
        <taxon>Sphingobacteriia</taxon>
        <taxon>Sphingobacteriales</taxon>
        <taxon>Sphingobacteriaceae</taxon>
        <taxon>Mucilaginibacter</taxon>
    </lineage>
</organism>
<accession>A0A6I4I2I9</accession>
<dbReference type="Gene3D" id="2.60.120.590">
    <property type="entry name" value="Alpha-ketoglutarate-dependent dioxygenase AlkB-like"/>
    <property type="match status" value="1"/>
</dbReference>
<dbReference type="SUPFAM" id="SSF51197">
    <property type="entry name" value="Clavaminate synthase-like"/>
    <property type="match status" value="1"/>
</dbReference>
<dbReference type="InterPro" id="IPR005123">
    <property type="entry name" value="Oxoglu/Fe-dep_dioxygenase_dom"/>
</dbReference>
<gene>
    <name evidence="1" type="ORF">GO620_004650</name>
</gene>
<dbReference type="PANTHER" id="PTHR31212">
    <property type="entry name" value="ALPHA-KETOGLUTARATE-DEPENDENT DIOXYGENASE ALKB HOMOLOG 3"/>
    <property type="match status" value="1"/>
</dbReference>
<keyword evidence="1" id="KW-0560">Oxidoreductase</keyword>
<sequence>MSQMDIFGASQKREVLPGLLDYLPGFITAGESADLLQHLINTSPWTQRSVIMYGKAVLTPRLTAWFGDRNIDPVFNGDGLAPHDWTPELLSLKERVEVESGIEFNSVLLNYYRDGNDSVSWHDDRDGLEGRNKFVVSLSLGATRSFDIRRKDDHAIKYSIPLESGSYLFMKNDFQKDWQHRIAKSVNIIKPRINLTFRVSKTV</sequence>
<proteinExistence type="predicted"/>
<keyword evidence="1" id="KW-0223">Dioxygenase</keyword>
<dbReference type="InterPro" id="IPR032854">
    <property type="entry name" value="ALKBH3"/>
</dbReference>
<dbReference type="InterPro" id="IPR027450">
    <property type="entry name" value="AlkB-like"/>
</dbReference>
<dbReference type="InterPro" id="IPR037151">
    <property type="entry name" value="AlkB-like_sf"/>
</dbReference>
<dbReference type="GO" id="GO:0051213">
    <property type="term" value="F:dioxygenase activity"/>
    <property type="evidence" value="ECO:0007669"/>
    <property type="project" value="UniProtKB-KW"/>
</dbReference>
<dbReference type="EMBL" id="CP066775">
    <property type="protein sequence ID" value="QQL50753.1"/>
    <property type="molecule type" value="Genomic_DNA"/>
</dbReference>
<dbReference type="RefSeq" id="WP_157526741.1">
    <property type="nucleotide sequence ID" value="NZ_CP066775.1"/>
</dbReference>
<dbReference type="PANTHER" id="PTHR31212:SF4">
    <property type="entry name" value="ALPHA-KETOGLUTARATE-DEPENDENT DIOXYGENASE ALKB HOMOLOG 3"/>
    <property type="match status" value="1"/>
</dbReference>
<name>A0A6I4I2I9_9SPHI</name>
<dbReference type="Pfam" id="PF13532">
    <property type="entry name" value="2OG-FeII_Oxy_2"/>
    <property type="match status" value="1"/>
</dbReference>
<evidence type="ECO:0000313" key="2">
    <source>
        <dbReference type="Proteomes" id="UP000429232"/>
    </source>
</evidence>
<dbReference type="Proteomes" id="UP000429232">
    <property type="component" value="Chromosome"/>
</dbReference>
<keyword evidence="2" id="KW-1185">Reference proteome</keyword>
<dbReference type="GO" id="GO:0006307">
    <property type="term" value="P:DNA alkylation repair"/>
    <property type="evidence" value="ECO:0007669"/>
    <property type="project" value="InterPro"/>
</dbReference>